<evidence type="ECO:0000256" key="1">
    <source>
        <dbReference type="SAM" id="MobiDB-lite"/>
    </source>
</evidence>
<accession>A0ABQ7WFE7</accession>
<evidence type="ECO:0000313" key="3">
    <source>
        <dbReference type="Proteomes" id="UP000826656"/>
    </source>
</evidence>
<sequence length="155" mass="17139">MKPQTTTTKSATTPPTVPNNSFFQQHSTSLLPPKRPPNHHEPPQKLNCFLFLATLAENGTPTRPISPNHQNPRPKPPPNNSSTNQLHPRAPPAKKPNNNSQIGELEARDQQLQRAGALSSITGARALYHRNNQQTDTNNFISTKVPRGCFPFEAN</sequence>
<keyword evidence="3" id="KW-1185">Reference proteome</keyword>
<reference evidence="2 3" key="1">
    <citation type="journal article" date="2021" name="bioRxiv">
        <title>Chromosome-scale and haplotype-resolved genome assembly of a tetraploid potato cultivar.</title>
        <authorList>
            <person name="Sun H."/>
            <person name="Jiao W.-B."/>
            <person name="Krause K."/>
            <person name="Campoy J.A."/>
            <person name="Goel M."/>
            <person name="Folz-Donahue K."/>
            <person name="Kukat C."/>
            <person name="Huettel B."/>
            <person name="Schneeberger K."/>
        </authorList>
    </citation>
    <scope>NUCLEOTIDE SEQUENCE [LARGE SCALE GENOMIC DNA]</scope>
    <source>
        <strain evidence="2">SolTubOtavaFocal</strain>
        <tissue evidence="2">Leaves</tissue>
    </source>
</reference>
<gene>
    <name evidence="2" type="ORF">KY290_005256</name>
</gene>
<evidence type="ECO:0000313" key="2">
    <source>
        <dbReference type="EMBL" id="KAH0778829.1"/>
    </source>
</evidence>
<protein>
    <submittedName>
        <fullName evidence="2">Uncharacterized protein</fullName>
    </submittedName>
</protein>
<dbReference type="EMBL" id="JAIVGD010000002">
    <property type="protein sequence ID" value="KAH0778829.1"/>
    <property type="molecule type" value="Genomic_DNA"/>
</dbReference>
<comment type="caution">
    <text evidence="2">The sequence shown here is derived from an EMBL/GenBank/DDBJ whole genome shotgun (WGS) entry which is preliminary data.</text>
</comment>
<feature type="compositionally biased region" description="Polar residues" evidence="1">
    <location>
        <begin position="19"/>
        <end position="30"/>
    </location>
</feature>
<dbReference type="Proteomes" id="UP000826656">
    <property type="component" value="Unassembled WGS sequence"/>
</dbReference>
<name>A0ABQ7WFE7_SOLTU</name>
<feature type="compositionally biased region" description="Low complexity" evidence="1">
    <location>
        <begin position="1"/>
        <end position="14"/>
    </location>
</feature>
<organism evidence="2 3">
    <name type="scientific">Solanum tuberosum</name>
    <name type="common">Potato</name>
    <dbReference type="NCBI Taxonomy" id="4113"/>
    <lineage>
        <taxon>Eukaryota</taxon>
        <taxon>Viridiplantae</taxon>
        <taxon>Streptophyta</taxon>
        <taxon>Embryophyta</taxon>
        <taxon>Tracheophyta</taxon>
        <taxon>Spermatophyta</taxon>
        <taxon>Magnoliopsida</taxon>
        <taxon>eudicotyledons</taxon>
        <taxon>Gunneridae</taxon>
        <taxon>Pentapetalae</taxon>
        <taxon>asterids</taxon>
        <taxon>lamiids</taxon>
        <taxon>Solanales</taxon>
        <taxon>Solanaceae</taxon>
        <taxon>Solanoideae</taxon>
        <taxon>Solaneae</taxon>
        <taxon>Solanum</taxon>
    </lineage>
</organism>
<feature type="region of interest" description="Disordered" evidence="1">
    <location>
        <begin position="1"/>
        <end position="106"/>
    </location>
</feature>
<proteinExistence type="predicted"/>